<dbReference type="Pfam" id="PF00440">
    <property type="entry name" value="TetR_N"/>
    <property type="match status" value="1"/>
</dbReference>
<dbReference type="EMBL" id="CP000249">
    <property type="protein sequence ID" value="ABD10090.1"/>
    <property type="molecule type" value="Genomic_DNA"/>
</dbReference>
<dbReference type="Gene3D" id="1.10.357.10">
    <property type="entry name" value="Tetracycline Repressor, domain 2"/>
    <property type="match status" value="1"/>
</dbReference>
<dbReference type="KEGG" id="fra:Francci3_0706"/>
<dbReference type="SUPFAM" id="SSF46689">
    <property type="entry name" value="Homeodomain-like"/>
    <property type="match status" value="1"/>
</dbReference>
<dbReference type="Pfam" id="PF16859">
    <property type="entry name" value="TetR_C_11"/>
    <property type="match status" value="1"/>
</dbReference>
<feature type="compositionally biased region" description="Basic and acidic residues" evidence="5">
    <location>
        <begin position="64"/>
        <end position="77"/>
    </location>
</feature>
<reference evidence="7 8" key="1">
    <citation type="journal article" date="2007" name="Genome Res.">
        <title>Genome characteristics of facultatively symbiotic Frankia sp. strains reflect host range and host plant biogeography.</title>
        <authorList>
            <person name="Normand P."/>
            <person name="Lapierre P."/>
            <person name="Tisa L.S."/>
            <person name="Gogarten J.P."/>
            <person name="Alloisio N."/>
            <person name="Bagnarol E."/>
            <person name="Bassi C.A."/>
            <person name="Berry A.M."/>
            <person name="Bickhart D.M."/>
            <person name="Choisne N."/>
            <person name="Couloux A."/>
            <person name="Cournoyer B."/>
            <person name="Cruveiller S."/>
            <person name="Daubin V."/>
            <person name="Demange N."/>
            <person name="Francino M.P."/>
            <person name="Goltsman E."/>
            <person name="Huang Y."/>
            <person name="Kopp O.R."/>
            <person name="Labarre L."/>
            <person name="Lapidus A."/>
            <person name="Lavire C."/>
            <person name="Marechal J."/>
            <person name="Martinez M."/>
            <person name="Mastronunzio J.E."/>
            <person name="Mullin B.C."/>
            <person name="Niemann J."/>
            <person name="Pujic P."/>
            <person name="Rawnsley T."/>
            <person name="Rouy Z."/>
            <person name="Schenowitz C."/>
            <person name="Sellstedt A."/>
            <person name="Tavares F."/>
            <person name="Tomkins J.P."/>
            <person name="Vallenet D."/>
            <person name="Valverde C."/>
            <person name="Wall L.G."/>
            <person name="Wang Y."/>
            <person name="Medigue C."/>
            <person name="Benson D.R."/>
        </authorList>
    </citation>
    <scope>NUCLEOTIDE SEQUENCE [LARGE SCALE GENOMIC DNA]</scope>
    <source>
        <strain evidence="8">DSM 45818 / CECT 9043 / CcI3</strain>
    </source>
</reference>
<dbReference type="GO" id="GO:0000976">
    <property type="term" value="F:transcription cis-regulatory region binding"/>
    <property type="evidence" value="ECO:0007669"/>
    <property type="project" value="TreeGrafter"/>
</dbReference>
<accession>Q2JF52</accession>
<feature type="region of interest" description="Disordered" evidence="5">
    <location>
        <begin position="15"/>
        <end position="206"/>
    </location>
</feature>
<dbReference type="PhylomeDB" id="Q2JF52"/>
<dbReference type="PANTHER" id="PTHR30055">
    <property type="entry name" value="HTH-TYPE TRANSCRIPTIONAL REGULATOR RUTR"/>
    <property type="match status" value="1"/>
</dbReference>
<keyword evidence="8" id="KW-1185">Reference proteome</keyword>
<dbReference type="HOGENOM" id="CLU_721118_0_0_11"/>
<sequence>MYSISRAYLRSTCSVTSSAPGWAPYSGSGPTRSGSSSTRTTPRPPRAAEPVRTVVGTSRSMRAGSDRTSGHRPDTPARRAFRHLLRHRTGRFRRTAHRRHPGRPTRPPTRHDSGTGRSALSPSPADKSGTTQFRYRTVPEPSPVGYARRARLAPRAHSPPSSETHRLPGTPRGAPSSPQQPGGCVVTPFSLASSHPGGRPRDESRDQAIRTATLDLLAEVGYDGVTMDRVATRARAGKATIYRRWPSKLALVMDAVNAFTEQRMPAPDNGSLRLDILEFLTSFHDAIRGDRGRILAELISEMPRNPGLRDALRRGLWMQRQASSEAIIERGIARGEVRPDVDRTVLIELGTAVILQRVLLTGDPVDQTFLEMIVDDIVIRYAA</sequence>
<gene>
    <name evidence="7" type="ordered locus">Francci3_0706</name>
</gene>
<dbReference type="InterPro" id="IPR011075">
    <property type="entry name" value="TetR_C"/>
</dbReference>
<dbReference type="GO" id="GO:0003700">
    <property type="term" value="F:DNA-binding transcription factor activity"/>
    <property type="evidence" value="ECO:0007669"/>
    <property type="project" value="TreeGrafter"/>
</dbReference>
<dbReference type="STRING" id="106370.Francci3_0706"/>
<evidence type="ECO:0000313" key="8">
    <source>
        <dbReference type="Proteomes" id="UP000001937"/>
    </source>
</evidence>
<evidence type="ECO:0000259" key="6">
    <source>
        <dbReference type="PROSITE" id="PS50977"/>
    </source>
</evidence>
<keyword evidence="2 4" id="KW-0238">DNA-binding</keyword>
<dbReference type="Proteomes" id="UP000001937">
    <property type="component" value="Chromosome"/>
</dbReference>
<proteinExistence type="predicted"/>
<dbReference type="SUPFAM" id="SSF48498">
    <property type="entry name" value="Tetracyclin repressor-like, C-terminal domain"/>
    <property type="match status" value="1"/>
</dbReference>
<name>Q2JF52_FRACC</name>
<dbReference type="Gene3D" id="1.10.10.60">
    <property type="entry name" value="Homeodomain-like"/>
    <property type="match status" value="1"/>
</dbReference>
<protein>
    <submittedName>
        <fullName evidence="7">Transcriptional regulator, TetR family</fullName>
    </submittedName>
</protein>
<evidence type="ECO:0000256" key="3">
    <source>
        <dbReference type="ARBA" id="ARBA00023163"/>
    </source>
</evidence>
<dbReference type="PROSITE" id="PS50977">
    <property type="entry name" value="HTH_TETR_2"/>
    <property type="match status" value="1"/>
</dbReference>
<keyword evidence="1" id="KW-0805">Transcription regulation</keyword>
<evidence type="ECO:0000256" key="5">
    <source>
        <dbReference type="SAM" id="MobiDB-lite"/>
    </source>
</evidence>
<keyword evidence="3" id="KW-0804">Transcription</keyword>
<dbReference type="PROSITE" id="PS01081">
    <property type="entry name" value="HTH_TETR_1"/>
    <property type="match status" value="1"/>
</dbReference>
<dbReference type="InterPro" id="IPR001647">
    <property type="entry name" value="HTH_TetR"/>
</dbReference>
<evidence type="ECO:0000313" key="7">
    <source>
        <dbReference type="EMBL" id="ABD10090.1"/>
    </source>
</evidence>
<dbReference type="InterPro" id="IPR009057">
    <property type="entry name" value="Homeodomain-like_sf"/>
</dbReference>
<dbReference type="PANTHER" id="PTHR30055:SF148">
    <property type="entry name" value="TETR-FAMILY TRANSCRIPTIONAL REGULATOR"/>
    <property type="match status" value="1"/>
</dbReference>
<dbReference type="eggNOG" id="COG1309">
    <property type="taxonomic scope" value="Bacteria"/>
</dbReference>
<feature type="DNA-binding region" description="H-T-H motif" evidence="4">
    <location>
        <begin position="226"/>
        <end position="245"/>
    </location>
</feature>
<dbReference type="InterPro" id="IPR023772">
    <property type="entry name" value="DNA-bd_HTH_TetR-type_CS"/>
</dbReference>
<evidence type="ECO:0000256" key="1">
    <source>
        <dbReference type="ARBA" id="ARBA00023015"/>
    </source>
</evidence>
<feature type="compositionally biased region" description="Basic residues" evidence="5">
    <location>
        <begin position="79"/>
        <end position="103"/>
    </location>
</feature>
<evidence type="ECO:0000256" key="4">
    <source>
        <dbReference type="PROSITE-ProRule" id="PRU00335"/>
    </source>
</evidence>
<dbReference type="InterPro" id="IPR036271">
    <property type="entry name" value="Tet_transcr_reg_TetR-rel_C_sf"/>
</dbReference>
<dbReference type="AlphaFoldDB" id="Q2JF52"/>
<organism evidence="7 8">
    <name type="scientific">Frankia casuarinae (strain DSM 45818 / CECT 9043 / HFP020203 / CcI3)</name>
    <dbReference type="NCBI Taxonomy" id="106370"/>
    <lineage>
        <taxon>Bacteria</taxon>
        <taxon>Bacillati</taxon>
        <taxon>Actinomycetota</taxon>
        <taxon>Actinomycetes</taxon>
        <taxon>Frankiales</taxon>
        <taxon>Frankiaceae</taxon>
        <taxon>Frankia</taxon>
    </lineage>
</organism>
<feature type="compositionally biased region" description="Low complexity" evidence="5">
    <location>
        <begin position="26"/>
        <end position="41"/>
    </location>
</feature>
<feature type="domain" description="HTH tetR-type" evidence="6">
    <location>
        <begin position="203"/>
        <end position="263"/>
    </location>
</feature>
<dbReference type="InterPro" id="IPR050109">
    <property type="entry name" value="HTH-type_TetR-like_transc_reg"/>
</dbReference>
<evidence type="ECO:0000256" key="2">
    <source>
        <dbReference type="ARBA" id="ARBA00023125"/>
    </source>
</evidence>